<keyword evidence="3" id="KW-0804">Transcription</keyword>
<evidence type="ECO:0000256" key="4">
    <source>
        <dbReference type="ARBA" id="ARBA00023242"/>
    </source>
</evidence>
<dbReference type="GeneID" id="19190894"/>
<keyword evidence="1" id="KW-0805">Transcription regulation</keyword>
<dbReference type="HOGENOM" id="CLU_019316_0_0_1"/>
<dbReference type="STRING" id="1182543.W9WTB2"/>
<dbReference type="GO" id="GO:0000981">
    <property type="term" value="F:DNA-binding transcription factor activity, RNA polymerase II-specific"/>
    <property type="evidence" value="ECO:0007669"/>
    <property type="project" value="TreeGrafter"/>
</dbReference>
<dbReference type="PANTHER" id="PTHR47424">
    <property type="entry name" value="REGULATORY PROTEIN GAL4"/>
    <property type="match status" value="1"/>
</dbReference>
<name>W9WTB2_9EURO</name>
<evidence type="ECO:0000259" key="6">
    <source>
        <dbReference type="SMART" id="SM00906"/>
    </source>
</evidence>
<reference evidence="7 8" key="1">
    <citation type="submission" date="2013-03" db="EMBL/GenBank/DDBJ databases">
        <title>The Genome Sequence of Cladophialophora psammophila CBS 110553.</title>
        <authorList>
            <consortium name="The Broad Institute Genomics Platform"/>
            <person name="Cuomo C."/>
            <person name="de Hoog S."/>
            <person name="Gorbushina A."/>
            <person name="Walker B."/>
            <person name="Young S.K."/>
            <person name="Zeng Q."/>
            <person name="Gargeya S."/>
            <person name="Fitzgerald M."/>
            <person name="Haas B."/>
            <person name="Abouelleil A."/>
            <person name="Allen A.W."/>
            <person name="Alvarado L."/>
            <person name="Arachchi H.M."/>
            <person name="Berlin A.M."/>
            <person name="Chapman S.B."/>
            <person name="Gainer-Dewar J."/>
            <person name="Goldberg J."/>
            <person name="Griggs A."/>
            <person name="Gujja S."/>
            <person name="Hansen M."/>
            <person name="Howarth C."/>
            <person name="Imamovic A."/>
            <person name="Ireland A."/>
            <person name="Larimer J."/>
            <person name="McCowan C."/>
            <person name="Murphy C."/>
            <person name="Pearson M."/>
            <person name="Poon T.W."/>
            <person name="Priest M."/>
            <person name="Roberts A."/>
            <person name="Saif S."/>
            <person name="Shea T."/>
            <person name="Sisk P."/>
            <person name="Sykes S."/>
            <person name="Wortman J."/>
            <person name="Nusbaum C."/>
            <person name="Birren B."/>
        </authorList>
    </citation>
    <scope>NUCLEOTIDE SEQUENCE [LARGE SCALE GENOMIC DNA]</scope>
    <source>
        <strain evidence="7 8">CBS 110553</strain>
    </source>
</reference>
<dbReference type="EMBL" id="AMGX01000008">
    <property type="protein sequence ID" value="EXJ71188.1"/>
    <property type="molecule type" value="Genomic_DNA"/>
</dbReference>
<keyword evidence="4" id="KW-0539">Nucleus</keyword>
<dbReference type="GO" id="GO:0005634">
    <property type="term" value="C:nucleus"/>
    <property type="evidence" value="ECO:0007669"/>
    <property type="project" value="TreeGrafter"/>
</dbReference>
<dbReference type="RefSeq" id="XP_007744967.1">
    <property type="nucleotide sequence ID" value="XM_007746777.1"/>
</dbReference>
<protein>
    <recommendedName>
        <fullName evidence="6">Xylanolytic transcriptional activator regulatory domain-containing protein</fullName>
    </recommendedName>
</protein>
<proteinExistence type="predicted"/>
<dbReference type="InterPro" id="IPR007219">
    <property type="entry name" value="XnlR_reg_dom"/>
</dbReference>
<dbReference type="Pfam" id="PF04082">
    <property type="entry name" value="Fungal_trans"/>
    <property type="match status" value="1"/>
</dbReference>
<dbReference type="GO" id="GO:0006351">
    <property type="term" value="P:DNA-templated transcription"/>
    <property type="evidence" value="ECO:0007669"/>
    <property type="project" value="InterPro"/>
</dbReference>
<dbReference type="OrthoDB" id="3266505at2759"/>
<dbReference type="CDD" id="cd12148">
    <property type="entry name" value="fungal_TF_MHR"/>
    <property type="match status" value="1"/>
</dbReference>
<dbReference type="AlphaFoldDB" id="W9WTB2"/>
<feature type="region of interest" description="Disordered" evidence="5">
    <location>
        <begin position="493"/>
        <end position="543"/>
    </location>
</feature>
<feature type="domain" description="Xylanolytic transcriptional activator regulatory" evidence="6">
    <location>
        <begin position="184"/>
        <end position="258"/>
    </location>
</feature>
<dbReference type="Proteomes" id="UP000019471">
    <property type="component" value="Unassembled WGS sequence"/>
</dbReference>
<evidence type="ECO:0000313" key="8">
    <source>
        <dbReference type="Proteomes" id="UP000019471"/>
    </source>
</evidence>
<dbReference type="SMART" id="SM00906">
    <property type="entry name" value="Fungal_trans"/>
    <property type="match status" value="1"/>
</dbReference>
<dbReference type="GO" id="GO:0008270">
    <property type="term" value="F:zinc ion binding"/>
    <property type="evidence" value="ECO:0007669"/>
    <property type="project" value="InterPro"/>
</dbReference>
<evidence type="ECO:0000313" key="7">
    <source>
        <dbReference type="EMBL" id="EXJ71188.1"/>
    </source>
</evidence>
<dbReference type="GO" id="GO:0000978">
    <property type="term" value="F:RNA polymerase II cis-regulatory region sequence-specific DNA binding"/>
    <property type="evidence" value="ECO:0007669"/>
    <property type="project" value="TreeGrafter"/>
</dbReference>
<evidence type="ECO:0000256" key="3">
    <source>
        <dbReference type="ARBA" id="ARBA00023163"/>
    </source>
</evidence>
<evidence type="ECO:0000256" key="5">
    <source>
        <dbReference type="SAM" id="MobiDB-lite"/>
    </source>
</evidence>
<organism evidence="7 8">
    <name type="scientific">Cladophialophora psammophila CBS 110553</name>
    <dbReference type="NCBI Taxonomy" id="1182543"/>
    <lineage>
        <taxon>Eukaryota</taxon>
        <taxon>Fungi</taxon>
        <taxon>Dikarya</taxon>
        <taxon>Ascomycota</taxon>
        <taxon>Pezizomycotina</taxon>
        <taxon>Eurotiomycetes</taxon>
        <taxon>Chaetothyriomycetidae</taxon>
        <taxon>Chaetothyriales</taxon>
        <taxon>Herpotrichiellaceae</taxon>
        <taxon>Cladophialophora</taxon>
    </lineage>
</organism>
<dbReference type="InterPro" id="IPR051127">
    <property type="entry name" value="Fungal_SecMet_Regulators"/>
</dbReference>
<accession>W9WTB2</accession>
<evidence type="ECO:0000256" key="2">
    <source>
        <dbReference type="ARBA" id="ARBA00023125"/>
    </source>
</evidence>
<feature type="compositionally biased region" description="Polar residues" evidence="5">
    <location>
        <begin position="493"/>
        <end position="504"/>
    </location>
</feature>
<sequence>MRQLEKTLEVGPPSRRPLGQRRFQPSPPPPQEYDNLGLDDLTGFCDYVAPPNALRHHRRLRASVADRHLEMFFDTIHIFLPIFDREAFRTRYSALRPLFGDNRLFLPSPEYPKSQQFLCLLYAVLALGALYEDEQEDSSSWASWYFAEAQDSLGHLLDAANLELVQAAMLMGAYAQHAIKPNLAYILNGIAARLAFSIGLNTASIYSSGRFHAEEVRRTWWLIYIQEVELSLDSGRPMSIRTSDMDMDYPVPQRNRNGDIVEESQIVFIRYLGEVAKIMRSILNLVNHTEALEESSIAPETEALRTDLQTWYASLPQHLRFHEPPADDASTYASPCSWQARQQSSLRIHYNLAIIILLRGSLSKQKLDHGCQSRVYQDSCLSAARDMVKHIHHIFRLAPSLRRWSYYCFYCLQAILVLLTKIIADDNAPCARPPSHERASSEANRLAEAATDMSCCEIGIRIFEQIELKASQRCAEVVRRFLDKCKLRMRQKGFNTSNRDSQGTGFAEQGAHQKREVSLRRTQRGQRTTGQKHGPALALPEAQLTPTTSQLEPLSAPTVDYCFPSISWSEAADHSTAASKSKDARASGFACMPLDGDARTIDSPVSGPDSLCVMTTPISLGGLETELYGALHGHDYSNYDLGSERQNFFLGSGGLAQESSFMTENAESRSSARGFAEGYDEIGPSAGPYTQWALE</sequence>
<evidence type="ECO:0000256" key="1">
    <source>
        <dbReference type="ARBA" id="ARBA00023015"/>
    </source>
</evidence>
<keyword evidence="8" id="KW-1185">Reference proteome</keyword>
<gene>
    <name evidence="7" type="ORF">A1O5_06182</name>
</gene>
<dbReference type="PANTHER" id="PTHR47424:SF3">
    <property type="entry name" value="REGULATORY PROTEIN GAL4"/>
    <property type="match status" value="1"/>
</dbReference>
<feature type="region of interest" description="Disordered" evidence="5">
    <location>
        <begin position="1"/>
        <end position="35"/>
    </location>
</feature>
<comment type="caution">
    <text evidence="7">The sequence shown here is derived from an EMBL/GenBank/DDBJ whole genome shotgun (WGS) entry which is preliminary data.</text>
</comment>
<keyword evidence="2" id="KW-0238">DNA-binding</keyword>
<dbReference type="GO" id="GO:0000435">
    <property type="term" value="P:positive regulation of transcription from RNA polymerase II promoter by galactose"/>
    <property type="evidence" value="ECO:0007669"/>
    <property type="project" value="TreeGrafter"/>
</dbReference>